<reference evidence="1 2" key="1">
    <citation type="journal article" date="2018" name="Nat. Genet.">
        <title>The Rosa genome provides new insights in the design of modern roses.</title>
        <authorList>
            <person name="Bendahmane M."/>
        </authorList>
    </citation>
    <scope>NUCLEOTIDE SEQUENCE [LARGE SCALE GENOMIC DNA]</scope>
    <source>
        <strain evidence="2">cv. Old Blush</strain>
    </source>
</reference>
<dbReference type="AlphaFoldDB" id="A0A2P6Q900"/>
<gene>
    <name evidence="1" type="ORF">RchiOBHm_Chr5g0026791</name>
</gene>
<name>A0A2P6Q900_ROSCH</name>
<organism evidence="1 2">
    <name type="scientific">Rosa chinensis</name>
    <name type="common">China rose</name>
    <dbReference type="NCBI Taxonomy" id="74649"/>
    <lineage>
        <taxon>Eukaryota</taxon>
        <taxon>Viridiplantae</taxon>
        <taxon>Streptophyta</taxon>
        <taxon>Embryophyta</taxon>
        <taxon>Tracheophyta</taxon>
        <taxon>Spermatophyta</taxon>
        <taxon>Magnoliopsida</taxon>
        <taxon>eudicotyledons</taxon>
        <taxon>Gunneridae</taxon>
        <taxon>Pentapetalae</taxon>
        <taxon>rosids</taxon>
        <taxon>fabids</taxon>
        <taxon>Rosales</taxon>
        <taxon>Rosaceae</taxon>
        <taxon>Rosoideae</taxon>
        <taxon>Rosoideae incertae sedis</taxon>
        <taxon>Rosa</taxon>
    </lineage>
</organism>
<sequence length="44" mass="5441">MMLSCISKSQRNSNQWNIRCLQFRSMHFIFLILIKRYEKVALEY</sequence>
<comment type="caution">
    <text evidence="1">The sequence shown here is derived from an EMBL/GenBank/DDBJ whole genome shotgun (WGS) entry which is preliminary data.</text>
</comment>
<dbReference type="Gramene" id="PRQ30637">
    <property type="protein sequence ID" value="PRQ30637"/>
    <property type="gene ID" value="RchiOBHm_Chr5g0026791"/>
</dbReference>
<evidence type="ECO:0000313" key="1">
    <source>
        <dbReference type="EMBL" id="PRQ30637.1"/>
    </source>
</evidence>
<protein>
    <submittedName>
        <fullName evidence="1">Uncharacterized protein</fullName>
    </submittedName>
</protein>
<proteinExistence type="predicted"/>
<dbReference type="EMBL" id="PDCK01000043">
    <property type="protein sequence ID" value="PRQ30637.1"/>
    <property type="molecule type" value="Genomic_DNA"/>
</dbReference>
<dbReference type="Proteomes" id="UP000238479">
    <property type="component" value="Chromosome 5"/>
</dbReference>
<keyword evidence="2" id="KW-1185">Reference proteome</keyword>
<evidence type="ECO:0000313" key="2">
    <source>
        <dbReference type="Proteomes" id="UP000238479"/>
    </source>
</evidence>
<accession>A0A2P6Q900</accession>